<keyword evidence="2" id="KW-0255">Endonuclease</keyword>
<dbReference type="PANTHER" id="PTHR35400:SF3">
    <property type="entry name" value="SLL1072 PROTEIN"/>
    <property type="match status" value="1"/>
</dbReference>
<dbReference type="InterPro" id="IPR011335">
    <property type="entry name" value="Restrct_endonuc-II-like"/>
</dbReference>
<organism evidence="2 3">
    <name type="scientific">Tectimicrobiota bacterium</name>
    <dbReference type="NCBI Taxonomy" id="2528274"/>
    <lineage>
        <taxon>Bacteria</taxon>
        <taxon>Pseudomonadati</taxon>
        <taxon>Nitrospinota/Tectimicrobiota group</taxon>
        <taxon>Candidatus Tectimicrobiota</taxon>
    </lineage>
</organism>
<dbReference type="Proteomes" id="UP000712673">
    <property type="component" value="Unassembled WGS sequence"/>
</dbReference>
<evidence type="ECO:0000313" key="2">
    <source>
        <dbReference type="EMBL" id="MBM3223851.1"/>
    </source>
</evidence>
<evidence type="ECO:0000313" key="3">
    <source>
        <dbReference type="Proteomes" id="UP000712673"/>
    </source>
</evidence>
<dbReference type="Gene3D" id="3.90.1570.10">
    <property type="entry name" value="tt1808, chain A"/>
    <property type="match status" value="1"/>
</dbReference>
<dbReference type="GO" id="GO:0004519">
    <property type="term" value="F:endonuclease activity"/>
    <property type="evidence" value="ECO:0007669"/>
    <property type="project" value="UniProtKB-KW"/>
</dbReference>
<accession>A0A937VZ98</accession>
<proteinExistence type="predicted"/>
<gene>
    <name evidence="2" type="ORF">FJZ47_08635</name>
</gene>
<dbReference type="CDD" id="cd06260">
    <property type="entry name" value="DUF820-like"/>
    <property type="match status" value="1"/>
</dbReference>
<dbReference type="EMBL" id="VGLS01000211">
    <property type="protein sequence ID" value="MBM3223851.1"/>
    <property type="molecule type" value="Genomic_DNA"/>
</dbReference>
<protein>
    <submittedName>
        <fullName evidence="2">Uma2 family endonuclease</fullName>
    </submittedName>
</protein>
<keyword evidence="2" id="KW-0540">Nuclease</keyword>
<dbReference type="AlphaFoldDB" id="A0A937VZ98"/>
<dbReference type="SUPFAM" id="SSF52980">
    <property type="entry name" value="Restriction endonuclease-like"/>
    <property type="match status" value="1"/>
</dbReference>
<sequence>MVLKASASEAASTVTEAVLLLENGDQLTRDEFERRYTAMPQIKKAELIEGIVYMPSPVRIAQHAEPHAHLLIWLGLYVMGTPGVRVADNATVRLELDNELQPDVLLYIDQAYGGQSRIDADGYMAGAPELVAEVAASSASYDLHAKMQVYRRSGVREYLVWRALDQAIDWFVLRTGHYICLPVGADAIIRSEMFPGLWLAPAALLDGALATVHTVAQQGLASPEHAAFVARVQANRRP</sequence>
<dbReference type="InterPro" id="IPR008538">
    <property type="entry name" value="Uma2"/>
</dbReference>
<name>A0A937VZ98_UNCTE</name>
<dbReference type="InterPro" id="IPR012296">
    <property type="entry name" value="Nuclease_put_TT1808"/>
</dbReference>
<feature type="domain" description="Putative restriction endonuclease" evidence="1">
    <location>
        <begin position="30"/>
        <end position="200"/>
    </location>
</feature>
<comment type="caution">
    <text evidence="2">The sequence shown here is derived from an EMBL/GenBank/DDBJ whole genome shotgun (WGS) entry which is preliminary data.</text>
</comment>
<reference evidence="2" key="1">
    <citation type="submission" date="2019-03" db="EMBL/GenBank/DDBJ databases">
        <title>Lake Tanganyika Metagenome-Assembled Genomes (MAGs).</title>
        <authorList>
            <person name="Tran P."/>
        </authorList>
    </citation>
    <scope>NUCLEOTIDE SEQUENCE</scope>
    <source>
        <strain evidence="2">K_DeepCast_65m_m2_066</strain>
    </source>
</reference>
<keyword evidence="2" id="KW-0378">Hydrolase</keyword>
<dbReference type="Pfam" id="PF05685">
    <property type="entry name" value="Uma2"/>
    <property type="match status" value="1"/>
</dbReference>
<dbReference type="PANTHER" id="PTHR35400">
    <property type="entry name" value="SLR1083 PROTEIN"/>
    <property type="match status" value="1"/>
</dbReference>
<evidence type="ECO:0000259" key="1">
    <source>
        <dbReference type="Pfam" id="PF05685"/>
    </source>
</evidence>